<dbReference type="InterPro" id="IPR006195">
    <property type="entry name" value="aa-tRNA-synth_II"/>
</dbReference>
<keyword evidence="4 10" id="KW-0436">Ligase</keyword>
<dbReference type="PANTHER" id="PTHR42753:SF2">
    <property type="entry name" value="PROLINE--TRNA LIGASE"/>
    <property type="match status" value="1"/>
</dbReference>
<comment type="subunit">
    <text evidence="2 10">Homodimer.</text>
</comment>
<dbReference type="GO" id="GO:0004827">
    <property type="term" value="F:proline-tRNA ligase activity"/>
    <property type="evidence" value="ECO:0007669"/>
    <property type="project" value="UniProtKB-EC"/>
</dbReference>
<dbReference type="CDD" id="cd04334">
    <property type="entry name" value="ProRS-INS"/>
    <property type="match status" value="1"/>
</dbReference>
<dbReference type="InterPro" id="IPR036621">
    <property type="entry name" value="Anticodon-bd_dom_sf"/>
</dbReference>
<evidence type="ECO:0000256" key="9">
    <source>
        <dbReference type="ARBA" id="ARBA00047671"/>
    </source>
</evidence>
<dbReference type="InterPro" id="IPR004154">
    <property type="entry name" value="Anticodon-bd"/>
</dbReference>
<dbReference type="NCBIfam" id="NF006625">
    <property type="entry name" value="PRK09194.1"/>
    <property type="match status" value="1"/>
</dbReference>
<proteinExistence type="inferred from homology"/>
<keyword evidence="7 10" id="KW-0648">Protein biosynthesis</keyword>
<dbReference type="PRINTS" id="PR01046">
    <property type="entry name" value="TRNASYNTHPRO"/>
</dbReference>
<dbReference type="InterPro" id="IPR002316">
    <property type="entry name" value="Pro-tRNA-ligase_IIa"/>
</dbReference>
<comment type="domain">
    <text evidence="10">Consists of three domains: the N-terminal catalytic domain, the editing domain and the C-terminal anticodon-binding domain.</text>
</comment>
<dbReference type="PIRSF" id="PIRSF001535">
    <property type="entry name" value="ProRS_1"/>
    <property type="match status" value="1"/>
</dbReference>
<keyword evidence="5 10" id="KW-0547">Nucleotide-binding</keyword>
<dbReference type="CDD" id="cd00779">
    <property type="entry name" value="ProRS_core_prok"/>
    <property type="match status" value="1"/>
</dbReference>
<evidence type="ECO:0000256" key="1">
    <source>
        <dbReference type="ARBA" id="ARBA00004496"/>
    </source>
</evidence>
<dbReference type="InterPro" id="IPR004500">
    <property type="entry name" value="Pro-tRNA-synth_IIa_bac-type"/>
</dbReference>
<keyword evidence="3 10" id="KW-0963">Cytoplasm</keyword>
<keyword evidence="13" id="KW-1185">Reference proteome</keyword>
<comment type="subcellular location">
    <subcellularLocation>
        <location evidence="1 10">Cytoplasm</location>
    </subcellularLocation>
</comment>
<dbReference type="CDD" id="cd00861">
    <property type="entry name" value="ProRS_anticodon_short"/>
    <property type="match status" value="1"/>
</dbReference>
<dbReference type="InterPro" id="IPR002314">
    <property type="entry name" value="aa-tRNA-synt_IIb"/>
</dbReference>
<name>A0ABS0NC21_9NEIS</name>
<dbReference type="SUPFAM" id="SSF55826">
    <property type="entry name" value="YbaK/ProRS associated domain"/>
    <property type="match status" value="1"/>
</dbReference>
<dbReference type="Gene3D" id="3.40.50.800">
    <property type="entry name" value="Anticodon-binding domain"/>
    <property type="match status" value="1"/>
</dbReference>
<comment type="similarity">
    <text evidence="10">Belongs to the class-II aminoacyl-tRNA synthetase family. ProS type 1 subfamily.</text>
</comment>
<keyword evidence="6 10" id="KW-0067">ATP-binding</keyword>
<evidence type="ECO:0000256" key="10">
    <source>
        <dbReference type="HAMAP-Rule" id="MF_01569"/>
    </source>
</evidence>
<dbReference type="SUPFAM" id="SSF55681">
    <property type="entry name" value="Class II aaRS and biotin synthetases"/>
    <property type="match status" value="1"/>
</dbReference>
<evidence type="ECO:0000256" key="7">
    <source>
        <dbReference type="ARBA" id="ARBA00022917"/>
    </source>
</evidence>
<dbReference type="PROSITE" id="PS50862">
    <property type="entry name" value="AA_TRNA_LIGASE_II"/>
    <property type="match status" value="1"/>
</dbReference>
<sequence>MKASQFFISTLKEAPAEAALASHKLMLRAGLIKGNASGLYTWMPMGLRVLRKVEAVVREEMNRSGAIELLMPVIQPADLWKESGRWDFYGDELLRITDRHDNLFCFSPTCEELITDIVRKEITSYKQLPKNFYHIQTKFRDERRPRFGVMRAREFVMKDAYSFHADYESLVRDGYQPMYNAYCRIFDRLGLDYRPVAADTGSIGGTGSHEFQVLAESGEDVIAYSDQSDFAANIELAATLRQSGERAPAQEKLTKVHTPGVKTIAALVEFLQIPIERTLKSIVVEGEEEGELVLLLLRGDHEFNDIKAEKLPGVKSPLAMASPEAIQAQFGANGGSLGPVGFAGKVYADFAVEKLADTVIGANEDDWHYTGFNFGRDCPEPEFADIRNVIAGDPSPDGKGYLKLARGIEVGHVFQLRDKYSAALKASFLDNNGKSQIMEMGCYGIGITRIVAAAIEQNNDERGIIWTNAMAPFQAVIVPMNYKKSAAVREAADQIYAELAAAGIDVLLDDRDERAGVLLADSELLGIPHRIAIGDRGLKEGKVEYTERRSGQTELVAAGEMAAKLKALLA</sequence>
<dbReference type="HAMAP" id="MF_01569">
    <property type="entry name" value="Pro_tRNA_synth_type1"/>
    <property type="match status" value="1"/>
</dbReference>
<comment type="function">
    <text evidence="10">Catalyzes the attachment of proline to tRNA(Pro) in a two-step reaction: proline is first activated by ATP to form Pro-AMP and then transferred to the acceptor end of tRNA(Pro). As ProRS can inadvertently accommodate and process non-cognate amino acids such as alanine and cysteine, to avoid such errors it has two additional distinct editing activities against alanine. One activity is designated as 'pretransfer' editing and involves the tRNA(Pro)-independent hydrolysis of activated Ala-AMP. The other activity is designated 'posttransfer' editing and involves deacylation of mischarged Ala-tRNA(Pro). The misacylated Cys-tRNA(Pro) is not edited by ProRS.</text>
</comment>
<dbReference type="Gene3D" id="3.30.930.10">
    <property type="entry name" value="Bira Bifunctional Protein, Domain 2"/>
    <property type="match status" value="2"/>
</dbReference>
<evidence type="ECO:0000256" key="5">
    <source>
        <dbReference type="ARBA" id="ARBA00022741"/>
    </source>
</evidence>
<evidence type="ECO:0000259" key="11">
    <source>
        <dbReference type="PROSITE" id="PS50862"/>
    </source>
</evidence>
<dbReference type="Pfam" id="PF00587">
    <property type="entry name" value="tRNA-synt_2b"/>
    <property type="match status" value="1"/>
</dbReference>
<dbReference type="InterPro" id="IPR033730">
    <property type="entry name" value="ProRS_core_prok"/>
</dbReference>
<evidence type="ECO:0000313" key="12">
    <source>
        <dbReference type="EMBL" id="MBH5329865.1"/>
    </source>
</evidence>
<dbReference type="EC" id="6.1.1.15" evidence="10"/>
<comment type="catalytic activity">
    <reaction evidence="9 10">
        <text>tRNA(Pro) + L-proline + ATP = L-prolyl-tRNA(Pro) + AMP + diphosphate</text>
        <dbReference type="Rhea" id="RHEA:14305"/>
        <dbReference type="Rhea" id="RHEA-COMP:9700"/>
        <dbReference type="Rhea" id="RHEA-COMP:9702"/>
        <dbReference type="ChEBI" id="CHEBI:30616"/>
        <dbReference type="ChEBI" id="CHEBI:33019"/>
        <dbReference type="ChEBI" id="CHEBI:60039"/>
        <dbReference type="ChEBI" id="CHEBI:78442"/>
        <dbReference type="ChEBI" id="CHEBI:78532"/>
        <dbReference type="ChEBI" id="CHEBI:456215"/>
        <dbReference type="EC" id="6.1.1.15"/>
    </reaction>
</comment>
<dbReference type="InterPro" id="IPR045864">
    <property type="entry name" value="aa-tRNA-synth_II/BPL/LPL"/>
</dbReference>
<protein>
    <recommendedName>
        <fullName evidence="10">Proline--tRNA ligase</fullName>
        <ecNumber evidence="10">6.1.1.15</ecNumber>
    </recommendedName>
    <alternativeName>
        <fullName evidence="10">Prolyl-tRNA synthetase</fullName>
        <shortName evidence="10">ProRS</shortName>
    </alternativeName>
</protein>
<comment type="caution">
    <text evidence="12">The sequence shown here is derived from an EMBL/GenBank/DDBJ whole genome shotgun (WGS) entry which is preliminary data.</text>
</comment>
<dbReference type="InterPro" id="IPR044140">
    <property type="entry name" value="ProRS_anticodon_short"/>
</dbReference>
<gene>
    <name evidence="10" type="primary">proS</name>
    <name evidence="12" type="ORF">H9Q10_09330</name>
</gene>
<organism evidence="12 13">
    <name type="scientific">Eikenella glucosivorans</name>
    <dbReference type="NCBI Taxonomy" id="2766967"/>
    <lineage>
        <taxon>Bacteria</taxon>
        <taxon>Pseudomonadati</taxon>
        <taxon>Pseudomonadota</taxon>
        <taxon>Betaproteobacteria</taxon>
        <taxon>Neisseriales</taxon>
        <taxon>Neisseriaceae</taxon>
        <taxon>Eikenella</taxon>
    </lineage>
</organism>
<keyword evidence="8 10" id="KW-0030">Aminoacyl-tRNA synthetase</keyword>
<evidence type="ECO:0000256" key="2">
    <source>
        <dbReference type="ARBA" id="ARBA00011738"/>
    </source>
</evidence>
<dbReference type="PANTHER" id="PTHR42753">
    <property type="entry name" value="MITOCHONDRIAL RIBOSOME PROTEIN L39/PROLYL-TRNA LIGASE FAMILY MEMBER"/>
    <property type="match status" value="1"/>
</dbReference>
<dbReference type="NCBIfam" id="TIGR00409">
    <property type="entry name" value="proS_fam_II"/>
    <property type="match status" value="1"/>
</dbReference>
<evidence type="ECO:0000256" key="3">
    <source>
        <dbReference type="ARBA" id="ARBA00022490"/>
    </source>
</evidence>
<dbReference type="EMBL" id="JACSGR010000007">
    <property type="protein sequence ID" value="MBH5329865.1"/>
    <property type="molecule type" value="Genomic_DNA"/>
</dbReference>
<evidence type="ECO:0000256" key="8">
    <source>
        <dbReference type="ARBA" id="ARBA00023146"/>
    </source>
</evidence>
<dbReference type="InterPro" id="IPR023717">
    <property type="entry name" value="Pro-tRNA-Synthase_IIa_type1"/>
</dbReference>
<evidence type="ECO:0000256" key="4">
    <source>
        <dbReference type="ARBA" id="ARBA00022598"/>
    </source>
</evidence>
<dbReference type="RefSeq" id="WP_197903697.1">
    <property type="nucleotide sequence ID" value="NZ_JACSGR010000007.1"/>
</dbReference>
<dbReference type="Pfam" id="PF03129">
    <property type="entry name" value="HGTP_anticodon"/>
    <property type="match status" value="1"/>
</dbReference>
<dbReference type="InterPro" id="IPR050062">
    <property type="entry name" value="Pro-tRNA_synthetase"/>
</dbReference>
<dbReference type="Proteomes" id="UP000768471">
    <property type="component" value="Unassembled WGS sequence"/>
</dbReference>
<dbReference type="Gene3D" id="3.90.960.10">
    <property type="entry name" value="YbaK/aminoacyl-tRNA synthetase-associated domain"/>
    <property type="match status" value="1"/>
</dbReference>
<reference evidence="12 13" key="1">
    <citation type="submission" date="2020-09" db="EMBL/GenBank/DDBJ databases">
        <title>Eikenella S3660 sp. nov., isolated from a throat swab.</title>
        <authorList>
            <person name="Buhl M."/>
        </authorList>
    </citation>
    <scope>NUCLEOTIDE SEQUENCE [LARGE SCALE GENOMIC DNA]</scope>
    <source>
        <strain evidence="12 13">S3360</strain>
    </source>
</reference>
<dbReference type="SUPFAM" id="SSF52954">
    <property type="entry name" value="Class II aaRS ABD-related"/>
    <property type="match status" value="1"/>
</dbReference>
<dbReference type="InterPro" id="IPR007214">
    <property type="entry name" value="YbaK/aa-tRNA-synth-assoc-dom"/>
</dbReference>
<evidence type="ECO:0000313" key="13">
    <source>
        <dbReference type="Proteomes" id="UP000768471"/>
    </source>
</evidence>
<dbReference type="InterPro" id="IPR036754">
    <property type="entry name" value="YbaK/aa-tRNA-synt-asso_dom_sf"/>
</dbReference>
<evidence type="ECO:0000256" key="6">
    <source>
        <dbReference type="ARBA" id="ARBA00022840"/>
    </source>
</evidence>
<feature type="domain" description="Aminoacyl-transfer RNA synthetases class-II family profile" evidence="11">
    <location>
        <begin position="38"/>
        <end position="472"/>
    </location>
</feature>
<dbReference type="Pfam" id="PF04073">
    <property type="entry name" value="tRNA_edit"/>
    <property type="match status" value="1"/>
</dbReference>
<accession>A0ABS0NC21</accession>